<reference evidence="3" key="1">
    <citation type="submission" date="2016-10" db="EMBL/GenBank/DDBJ databases">
        <authorList>
            <person name="Varghese N."/>
            <person name="Submissions S."/>
        </authorList>
    </citation>
    <scope>NUCLEOTIDE SEQUENCE [LARGE SCALE GENOMIC DNA]</scope>
    <source>
        <strain evidence="3">CGMCC 4.7047</strain>
    </source>
</reference>
<keyword evidence="3" id="KW-1185">Reference proteome</keyword>
<evidence type="ECO:0000259" key="1">
    <source>
        <dbReference type="Pfam" id="PF00582"/>
    </source>
</evidence>
<evidence type="ECO:0000313" key="3">
    <source>
        <dbReference type="Proteomes" id="UP000198873"/>
    </source>
</evidence>
<proteinExistence type="predicted"/>
<name>A0A1I6UTF2_9ACTN</name>
<sequence>MTLIVWITEAHWTACVDAARARRAAHEPVTLLHVTDEEVTAAAHGAFAGLLGRGHRPGEDPARRLEREAAEAAAALLERAAQRLGGPVRRLARTGRTEDEVLAALSGPDSENVLVCARDGDRSRPGPHTLAPPTRFVVDHAPCPVLLVW</sequence>
<dbReference type="Proteomes" id="UP000198873">
    <property type="component" value="Unassembled WGS sequence"/>
</dbReference>
<dbReference type="RefSeq" id="WP_093843723.1">
    <property type="nucleotide sequence ID" value="NZ_FPAB01000006.1"/>
</dbReference>
<organism evidence="2 3">
    <name type="scientific">Streptomyces harbinensis</name>
    <dbReference type="NCBI Taxonomy" id="1176198"/>
    <lineage>
        <taxon>Bacteria</taxon>
        <taxon>Bacillati</taxon>
        <taxon>Actinomycetota</taxon>
        <taxon>Actinomycetes</taxon>
        <taxon>Kitasatosporales</taxon>
        <taxon>Streptomycetaceae</taxon>
        <taxon>Streptomyces</taxon>
    </lineage>
</organism>
<protein>
    <submittedName>
        <fullName evidence="2">Nucleotide-binding universal stress protein, UspA family</fullName>
    </submittedName>
</protein>
<accession>A0A1I6UTF2</accession>
<dbReference type="AlphaFoldDB" id="A0A1I6UTF2"/>
<evidence type="ECO:0000313" key="2">
    <source>
        <dbReference type="EMBL" id="SFT04627.1"/>
    </source>
</evidence>
<feature type="domain" description="UspA" evidence="1">
    <location>
        <begin position="14"/>
        <end position="148"/>
    </location>
</feature>
<dbReference type="InterPro" id="IPR006016">
    <property type="entry name" value="UspA"/>
</dbReference>
<dbReference type="Gene3D" id="3.40.50.12370">
    <property type="match status" value="1"/>
</dbReference>
<dbReference type="Pfam" id="PF00582">
    <property type="entry name" value="Usp"/>
    <property type="match status" value="1"/>
</dbReference>
<dbReference type="EMBL" id="FPAB01000006">
    <property type="protein sequence ID" value="SFT04627.1"/>
    <property type="molecule type" value="Genomic_DNA"/>
</dbReference>
<dbReference type="SUPFAM" id="SSF52402">
    <property type="entry name" value="Adenine nucleotide alpha hydrolases-like"/>
    <property type="match status" value="1"/>
</dbReference>
<dbReference type="STRING" id="1176198.SAMN05444716_106167"/>
<gene>
    <name evidence="2" type="ORF">SAMN05444716_106167</name>
</gene>